<name>A0A0R2B8B7_9LACO</name>
<reference evidence="1 2" key="1">
    <citation type="journal article" date="2015" name="Genome Announc.">
        <title>Expanding the biotechnology potential of lactobacilli through comparative genomics of 213 strains and associated genera.</title>
        <authorList>
            <person name="Sun Z."/>
            <person name="Harris H.M."/>
            <person name="McCann A."/>
            <person name="Guo C."/>
            <person name="Argimon S."/>
            <person name="Zhang W."/>
            <person name="Yang X."/>
            <person name="Jeffery I.B."/>
            <person name="Cooney J.C."/>
            <person name="Kagawa T.F."/>
            <person name="Liu W."/>
            <person name="Song Y."/>
            <person name="Salvetti E."/>
            <person name="Wrobel A."/>
            <person name="Rasinkangas P."/>
            <person name="Parkhill J."/>
            <person name="Rea M.C."/>
            <person name="O'Sullivan O."/>
            <person name="Ritari J."/>
            <person name="Douillard F.P."/>
            <person name="Paul Ross R."/>
            <person name="Yang R."/>
            <person name="Briner A.E."/>
            <person name="Felis G.E."/>
            <person name="de Vos W.M."/>
            <person name="Barrangou R."/>
            <person name="Klaenhammer T.R."/>
            <person name="Caufield P.W."/>
            <person name="Cui Y."/>
            <person name="Zhang H."/>
            <person name="O'Toole P.W."/>
        </authorList>
    </citation>
    <scope>NUCLEOTIDE SEQUENCE [LARGE SCALE GENOMIC DNA]</scope>
    <source>
        <strain evidence="1 2">DSM 20452</strain>
    </source>
</reference>
<dbReference type="Proteomes" id="UP000051612">
    <property type="component" value="Unassembled WGS sequence"/>
</dbReference>
<sequence length="64" mass="7197">MENAQTQAQPSEVVAKAATVNNTNVEIITYCFIRGKLLYLLIVLVNSTFKILKDLLLNDLFIII</sequence>
<dbReference type="AlphaFoldDB" id="A0A0R2B8B7"/>
<dbReference type="PATRIC" id="fig|1423772.3.peg.195"/>
<protein>
    <submittedName>
        <fullName evidence="1">Uncharacterized protein</fullName>
    </submittedName>
</protein>
<organism evidence="1 2">
    <name type="scientific">Ligilactobacillus murinus DSM 20452 = NBRC 14221</name>
    <dbReference type="NCBI Taxonomy" id="1423772"/>
    <lineage>
        <taxon>Bacteria</taxon>
        <taxon>Bacillati</taxon>
        <taxon>Bacillota</taxon>
        <taxon>Bacilli</taxon>
        <taxon>Lactobacillales</taxon>
        <taxon>Lactobacillaceae</taxon>
        <taxon>Ligilactobacillus</taxon>
    </lineage>
</organism>
<evidence type="ECO:0000313" key="2">
    <source>
        <dbReference type="Proteomes" id="UP000051612"/>
    </source>
</evidence>
<proteinExistence type="predicted"/>
<accession>A0A0R2B8B7</accession>
<gene>
    <name evidence="1" type="ORF">FC48_GL000175</name>
</gene>
<comment type="caution">
    <text evidence="1">The sequence shown here is derived from an EMBL/GenBank/DDBJ whole genome shotgun (WGS) entry which is preliminary data.</text>
</comment>
<evidence type="ECO:0000313" key="1">
    <source>
        <dbReference type="EMBL" id="KRM75061.1"/>
    </source>
</evidence>
<dbReference type="EMBL" id="AYYN01000075">
    <property type="protein sequence ID" value="KRM75061.1"/>
    <property type="molecule type" value="Genomic_DNA"/>
</dbReference>